<dbReference type="InterPro" id="IPR002347">
    <property type="entry name" value="SDR_fam"/>
</dbReference>
<dbReference type="InterPro" id="IPR057326">
    <property type="entry name" value="KR_dom"/>
</dbReference>
<evidence type="ECO:0000259" key="3">
    <source>
        <dbReference type="SMART" id="SM00822"/>
    </source>
</evidence>
<comment type="similarity">
    <text evidence="1">Belongs to the short-chain dehydrogenases/reductases (SDR) family.</text>
</comment>
<dbReference type="InterPro" id="IPR020904">
    <property type="entry name" value="Sc_DH/Rdtase_CS"/>
</dbReference>
<dbReference type="SMART" id="SM00822">
    <property type="entry name" value="PKS_KR"/>
    <property type="match status" value="1"/>
</dbReference>
<keyword evidence="2" id="KW-0560">Oxidoreductase</keyword>
<evidence type="ECO:0000256" key="1">
    <source>
        <dbReference type="ARBA" id="ARBA00006484"/>
    </source>
</evidence>
<dbReference type="PANTHER" id="PTHR43639">
    <property type="entry name" value="OXIDOREDUCTASE, SHORT-CHAIN DEHYDROGENASE/REDUCTASE FAMILY (AFU_ORTHOLOGUE AFUA_5G02870)"/>
    <property type="match status" value="1"/>
</dbReference>
<dbReference type="Gene3D" id="3.40.50.720">
    <property type="entry name" value="NAD(P)-binding Rossmann-like Domain"/>
    <property type="match status" value="1"/>
</dbReference>
<keyword evidence="5" id="KW-1185">Reference proteome</keyword>
<evidence type="ECO:0000313" key="5">
    <source>
        <dbReference type="Proteomes" id="UP000464577"/>
    </source>
</evidence>
<protein>
    <submittedName>
        <fullName evidence="4">SDR family oxidoreductase</fullName>
    </submittedName>
</protein>
<dbReference type="FunFam" id="3.40.50.720:FF:000084">
    <property type="entry name" value="Short-chain dehydrogenase reductase"/>
    <property type="match status" value="1"/>
</dbReference>
<evidence type="ECO:0000313" key="4">
    <source>
        <dbReference type="EMBL" id="QHW01595.1"/>
    </source>
</evidence>
<dbReference type="PRINTS" id="PR00081">
    <property type="entry name" value="GDHRDH"/>
</dbReference>
<dbReference type="EMBL" id="CP045997">
    <property type="protein sequence ID" value="QHW01595.1"/>
    <property type="molecule type" value="Genomic_DNA"/>
</dbReference>
<feature type="domain" description="Ketoreductase" evidence="3">
    <location>
        <begin position="4"/>
        <end position="189"/>
    </location>
</feature>
<dbReference type="PRINTS" id="PR00080">
    <property type="entry name" value="SDRFAMILY"/>
</dbReference>
<dbReference type="AlphaFoldDB" id="A0A6P1W9K4"/>
<gene>
    <name evidence="4" type="ORF">GJR95_37860</name>
</gene>
<dbReference type="CDD" id="cd05233">
    <property type="entry name" value="SDR_c"/>
    <property type="match status" value="1"/>
</dbReference>
<dbReference type="KEGG" id="senf:GJR95_37860"/>
<dbReference type="SUPFAM" id="SSF51735">
    <property type="entry name" value="NAD(P)-binding Rossmann-fold domains"/>
    <property type="match status" value="1"/>
</dbReference>
<evidence type="ECO:0000256" key="2">
    <source>
        <dbReference type="ARBA" id="ARBA00023002"/>
    </source>
</evidence>
<accession>A0A6P1W9K4</accession>
<dbReference type="InterPro" id="IPR036291">
    <property type="entry name" value="NAD(P)-bd_dom_sf"/>
</dbReference>
<organism evidence="4 5">
    <name type="scientific">Spirosoma endbachense</name>
    <dbReference type="NCBI Taxonomy" id="2666025"/>
    <lineage>
        <taxon>Bacteria</taxon>
        <taxon>Pseudomonadati</taxon>
        <taxon>Bacteroidota</taxon>
        <taxon>Cytophagia</taxon>
        <taxon>Cytophagales</taxon>
        <taxon>Cytophagaceae</taxon>
        <taxon>Spirosoma</taxon>
    </lineage>
</organism>
<dbReference type="PANTHER" id="PTHR43639:SF1">
    <property type="entry name" value="SHORT-CHAIN DEHYDROGENASE_REDUCTASE FAMILY PROTEIN"/>
    <property type="match status" value="1"/>
</dbReference>
<name>A0A6P1W9K4_9BACT</name>
<dbReference type="Pfam" id="PF13561">
    <property type="entry name" value="adh_short_C2"/>
    <property type="match status" value="1"/>
</dbReference>
<proteinExistence type="inferred from homology"/>
<reference evidence="4 5" key="1">
    <citation type="submission" date="2019-11" db="EMBL/GenBank/DDBJ databases">
        <title>Spirosoma endbachense sp. nov., isolated from a natural salt meadow.</title>
        <authorList>
            <person name="Rojas J."/>
            <person name="Ambika Manirajan B."/>
            <person name="Ratering S."/>
            <person name="Suarez C."/>
            <person name="Geissler-Plaum R."/>
            <person name="Schnell S."/>
        </authorList>
    </citation>
    <scope>NUCLEOTIDE SEQUENCE [LARGE SCALE GENOMIC DNA]</scope>
    <source>
        <strain evidence="4 5">I-24</strain>
    </source>
</reference>
<sequence length="245" mass="25390">MTGHVALITGGAGGIGSAISQTLAQAGAIVVITYNNDVVKANTLLETLPGEDHAVVQASVTDSVSLGRLADFIVERYGRLDILVNNAGITTPVPHDDLDALTDEWIDRIFQTNWRGPFAMIRACKTLLMADKGGLIINISSFAAQTGIGSNVAYCASKAAIDSLTRSLARALAPKVRVVSVAPGLVLGDYASRFDPAFIQGQTNATPMGRLGVPDDVAKTVLALATTLTFTTGSVIPVDGGRGVA</sequence>
<dbReference type="PROSITE" id="PS00061">
    <property type="entry name" value="ADH_SHORT"/>
    <property type="match status" value="1"/>
</dbReference>
<dbReference type="GO" id="GO:0016491">
    <property type="term" value="F:oxidoreductase activity"/>
    <property type="evidence" value="ECO:0007669"/>
    <property type="project" value="UniProtKB-KW"/>
</dbReference>
<dbReference type="Proteomes" id="UP000464577">
    <property type="component" value="Chromosome"/>
</dbReference>